<feature type="region of interest" description="Disordered" evidence="7">
    <location>
        <begin position="1195"/>
        <end position="1272"/>
    </location>
</feature>
<dbReference type="eggNOG" id="ENOG502QVQ7">
    <property type="taxonomic scope" value="Eukaryota"/>
</dbReference>
<evidence type="ECO:0000256" key="7">
    <source>
        <dbReference type="SAM" id="MobiDB-lite"/>
    </source>
</evidence>
<feature type="non-terminal residue" evidence="10">
    <location>
        <position position="1"/>
    </location>
</feature>
<dbReference type="CDD" id="cd12716">
    <property type="entry name" value="RRM1_2_NP220"/>
    <property type="match status" value="1"/>
</dbReference>
<feature type="region of interest" description="Disordered" evidence="7">
    <location>
        <begin position="391"/>
        <end position="410"/>
    </location>
</feature>
<protein>
    <recommendedName>
        <fullName evidence="12">Zinc finger protein 638</fullName>
    </recommendedName>
</protein>
<feature type="region of interest" description="Disordered" evidence="7">
    <location>
        <begin position="1"/>
        <end position="120"/>
    </location>
</feature>
<feature type="region of interest" description="Disordered" evidence="7">
    <location>
        <begin position="1051"/>
        <end position="1109"/>
    </location>
</feature>
<dbReference type="InterPro" id="IPR036236">
    <property type="entry name" value="Znf_C2H2_sf"/>
</dbReference>
<feature type="region of interest" description="Disordered" evidence="7">
    <location>
        <begin position="1607"/>
        <end position="1650"/>
    </location>
</feature>
<feature type="compositionally biased region" description="Basic and acidic residues" evidence="7">
    <location>
        <begin position="90"/>
        <end position="100"/>
    </location>
</feature>
<dbReference type="PROSITE" id="PS00028">
    <property type="entry name" value="ZINC_FINGER_C2H2_1"/>
    <property type="match status" value="1"/>
</dbReference>
<dbReference type="PROSITE" id="PS50171">
    <property type="entry name" value="ZF_MATRIN"/>
    <property type="match status" value="1"/>
</dbReference>
<feature type="compositionally biased region" description="Basic and acidic residues" evidence="7">
    <location>
        <begin position="1307"/>
        <end position="1339"/>
    </location>
</feature>
<feature type="compositionally biased region" description="Polar residues" evidence="7">
    <location>
        <begin position="61"/>
        <end position="74"/>
    </location>
</feature>
<dbReference type="SUPFAM" id="SSF57667">
    <property type="entry name" value="beta-beta-alpha zinc fingers"/>
    <property type="match status" value="1"/>
</dbReference>
<feature type="compositionally biased region" description="Polar residues" evidence="7">
    <location>
        <begin position="1347"/>
        <end position="1365"/>
    </location>
</feature>
<dbReference type="GO" id="GO:0003723">
    <property type="term" value="F:RNA binding"/>
    <property type="evidence" value="ECO:0007669"/>
    <property type="project" value="UniProtKB-UniRule"/>
</dbReference>
<dbReference type="PANTHER" id="PTHR15592">
    <property type="entry name" value="MATRIN 3/NUCLEAR PROTEIN 220-RELATED"/>
    <property type="match status" value="1"/>
</dbReference>
<sequence length="1900" mass="208323">LKIAMFSPRGNLHQRPRAPNPSGSKPPGAFRGGGIAGLQRKPAPGTPQGISQRFGGHENLQRTGSRRTNVQVTQHRTDPRQAKEIANLQEEQKEKVRTSRWDNNPCPTGNTSRKHPASTRITEQNTNVQSRYTTESASSILASFGLSNEDLEELSRYPDDQLTPENMPLILRDIRMRKMGHQLPSLHSQSREKETVGGTGGSTVKSKVIDYGHTSRYGYTEDPLEVRVYNPEEPAEENRKEFQPQQTISVPPSNVTCNPMFPVEELMKQMGFHSDSSNTQSFFPVDAAGKVPGLCMTPTGLPMVKPMSQPGMPPMMPPMSQPGMPPMMPPMSQPGMPPMMPPGMPPMPQSVMTPIVQQSLTQPPMAQPVMPPISHPPFSAELLAAVRHHERIQHESGTNQSNAQIGSGQKNFQTQVEAPIKSPFGIVKASWLPVFSQAATQKVKRLPTPSMMNDYYATSPRIFPHMCSLCNMECTHMKLLREKLLSCGTVLHISDLPDDGFSDQDIKKIVQPFGKVSDLLVLRSRNEAFLEMNYKEAVIAAVKYGETVPVLVNGKRVKISVAEKPKAPPGQVSRILEKRVMFCCWVLKKDGNSTTTKKTKSATPAASAGKLTKAGHTATKAVKLAGKHEVTKKLAVQTDSKTKKTSTTSAKPNEKKRIDPKKSAESKKKDAKPKKVTEPKRTVEAKTTESKQAVEARKTTEPKKAGDDEAKEISKPVAVQGLMKICTFLCLQELDDICVVLISNLPDKGYSVEEVSNLTKPFGGLKDVLILSSHKKAYLEINQKSADSMVKFYTCFPMSVDGNQLCISMAPEYKNIKDEEAIFTAMIKDANSKVNTETLYNQFVHLGNLPDDGYTELEVVCVGLRFGKVDHYVVLKNKKKAILQLDSPDSAKSMCCFLKQYPYNMGENTLTCMLSPRREPAEVRQLSFCSDLKKNPEGSGVVQTAAANPPVEPSVAKEEIISNSVKAETSTVQIEASELEPERTVRDSATKPSEVETSKGEFEVAVTGSATKPADDELSKVKSEEILLPPFSLQKEEVVKDNSETELLESAITTVTEGETKVKPEELPVPAGGSSEELSSVGKLEDGQSDSAVKPTTMETAEAVSEAVPPDSAVASVELLSAQDIQSSNTLDTPVKNAVTDAVETKLEIPVANVVVSIEKKPEKLVAKVGPALEKKLEKSVAKIGTAMEKKLEKPVASIGTDTEKKPEKPVANVGTDVEKKPEKPLASVGTDIENTEEKVLNEKNERTLIKAHQNKGPGQVKIDETSKASTSAAAFVSIKEPTSVSKTILKAVVSIPDISKSRVMMRRNETSLTKTEEQKASSKPETRSRSATEKKLSSKEVGQPRATGSRSSLPDSITKSTLDTSPVVVKGGSGRSSSQQDKDSRVDSRGSSKQSQERESRSSSMKKDDNGNKVPAGRISRNTKTGSGGNVKPKEEEELFPFNLDEFVTVDEVVEETDSPLQTRRNPPRGKRKDSAKNNSSSEPIAKRKKGKSSIAHVAESELSFVTLDEIGEEEEMTAQLVGDSNLEAITDPQGLVTVDEVNEEEELISEAVKDPQSLVTLDEISEQEDFSSHDVPKDVSSSVYEEQDLLKAEPLVTVDEIGEVEELPLNEPSDLNIEETLKPKEEDDKRATEDPGDFISSQLPEDPSTLVTVDEIQEDSDDQPLVTLDEVTEDDEDFLADFNRLKEELNFVTVDEVGEEDEEEEENTFIGTNLEEEDIVAIAGPEEMEILADIGPEEEAAIANSKSEEKETLEADTKEIENETLVAGTQEADKEALAANTEKTEKAEIWNKTSEKEIKGETESEQQSAGDTEPESKRRKVDSSADKSKTQSTPKGLDFLVPKAGYFCQICSLFYAGEMSMKNHCKTLRHQQNMEKFMAKQKDGKDEEEDEGEELSSR</sequence>
<keyword evidence="11" id="KW-1185">Reference proteome</keyword>
<feature type="compositionally biased region" description="Basic and acidic residues" evidence="7">
    <location>
        <begin position="1773"/>
        <end position="1804"/>
    </location>
</feature>
<feature type="region of interest" description="Disordered" evidence="7">
    <location>
        <begin position="1297"/>
        <end position="1497"/>
    </location>
</feature>
<evidence type="ECO:0000259" key="8">
    <source>
        <dbReference type="PROSITE" id="PS50102"/>
    </source>
</evidence>
<feature type="region of interest" description="Disordered" evidence="7">
    <location>
        <begin position="1739"/>
        <end position="1840"/>
    </location>
</feature>
<dbReference type="GO" id="GO:0008380">
    <property type="term" value="P:RNA splicing"/>
    <property type="evidence" value="ECO:0007669"/>
    <property type="project" value="InterPro"/>
</dbReference>
<evidence type="ECO:0000313" key="10">
    <source>
        <dbReference type="EMBL" id="EMP31899.1"/>
    </source>
</evidence>
<feature type="compositionally biased region" description="Polar residues" evidence="7">
    <location>
        <begin position="395"/>
        <end position="410"/>
    </location>
</feature>
<name>M7B481_CHEMY</name>
<dbReference type="SMART" id="SM00360">
    <property type="entry name" value="RRM"/>
    <property type="match status" value="3"/>
</dbReference>
<organism evidence="10 11">
    <name type="scientific">Chelonia mydas</name>
    <name type="common">Green sea-turtle</name>
    <name type="synonym">Chelonia agassizi</name>
    <dbReference type="NCBI Taxonomy" id="8469"/>
    <lineage>
        <taxon>Eukaryota</taxon>
        <taxon>Metazoa</taxon>
        <taxon>Chordata</taxon>
        <taxon>Craniata</taxon>
        <taxon>Vertebrata</taxon>
        <taxon>Euteleostomi</taxon>
        <taxon>Archelosauria</taxon>
        <taxon>Testudinata</taxon>
        <taxon>Testudines</taxon>
        <taxon>Cryptodira</taxon>
        <taxon>Durocryptodira</taxon>
        <taxon>Americhelydia</taxon>
        <taxon>Chelonioidea</taxon>
        <taxon>Cheloniidae</taxon>
        <taxon>Chelonia</taxon>
    </lineage>
</organism>
<feature type="compositionally biased region" description="Acidic residues" evidence="7">
    <location>
        <begin position="1888"/>
        <end position="1900"/>
    </location>
</feature>
<dbReference type="SMART" id="SM00451">
    <property type="entry name" value="ZnF_U1"/>
    <property type="match status" value="1"/>
</dbReference>
<feature type="compositionally biased region" description="Basic and acidic residues" evidence="7">
    <location>
        <begin position="652"/>
        <end position="711"/>
    </location>
</feature>
<dbReference type="PROSITE" id="PS50102">
    <property type="entry name" value="RRM"/>
    <property type="match status" value="1"/>
</dbReference>
<feature type="compositionally biased region" description="Basic and acidic residues" evidence="7">
    <location>
        <begin position="1748"/>
        <end position="1763"/>
    </location>
</feature>
<dbReference type="STRING" id="8469.M7B481"/>
<feature type="region of interest" description="Disordered" evidence="7">
    <location>
        <begin position="633"/>
        <end position="711"/>
    </location>
</feature>
<evidence type="ECO:0000259" key="9">
    <source>
        <dbReference type="PROSITE" id="PS50171"/>
    </source>
</evidence>
<feature type="region of interest" description="Disordered" evidence="7">
    <location>
        <begin position="1567"/>
        <end position="1587"/>
    </location>
</feature>
<dbReference type="GO" id="GO:0008270">
    <property type="term" value="F:zinc ion binding"/>
    <property type="evidence" value="ECO:0007669"/>
    <property type="project" value="UniProtKB-KW"/>
</dbReference>
<dbReference type="Proteomes" id="UP000031443">
    <property type="component" value="Unassembled WGS sequence"/>
</dbReference>
<comment type="subcellular location">
    <subcellularLocation>
        <location evidence="1">Nucleus</location>
    </subcellularLocation>
</comment>
<evidence type="ECO:0000256" key="1">
    <source>
        <dbReference type="ARBA" id="ARBA00004123"/>
    </source>
</evidence>
<feature type="compositionally biased region" description="Polar residues" evidence="7">
    <location>
        <begin position="243"/>
        <end position="254"/>
    </location>
</feature>
<feature type="compositionally biased region" description="Basic and acidic residues" evidence="7">
    <location>
        <begin position="1381"/>
        <end position="1412"/>
    </location>
</feature>
<keyword evidence="3" id="KW-0863">Zinc-finger</keyword>
<dbReference type="EMBL" id="KB543131">
    <property type="protein sequence ID" value="EMP31899.1"/>
    <property type="molecule type" value="Genomic_DNA"/>
</dbReference>
<dbReference type="InterPro" id="IPR000690">
    <property type="entry name" value="Matrin/U1-C_Znf_C2H2"/>
</dbReference>
<evidence type="ECO:0000256" key="6">
    <source>
        <dbReference type="PROSITE-ProRule" id="PRU00176"/>
    </source>
</evidence>
<feature type="region of interest" description="Disordered" evidence="7">
    <location>
        <begin position="183"/>
        <end position="206"/>
    </location>
</feature>
<feature type="domain" description="RRM" evidence="8">
    <location>
        <begin position="489"/>
        <end position="564"/>
    </location>
</feature>
<keyword evidence="2" id="KW-0479">Metal-binding</keyword>
<feature type="compositionally biased region" description="Polar residues" evidence="7">
    <location>
        <begin position="101"/>
        <end position="111"/>
    </location>
</feature>
<dbReference type="GO" id="GO:0005634">
    <property type="term" value="C:nucleus"/>
    <property type="evidence" value="ECO:0007669"/>
    <property type="project" value="UniProtKB-SubCell"/>
</dbReference>
<evidence type="ECO:0000256" key="4">
    <source>
        <dbReference type="ARBA" id="ARBA00022833"/>
    </source>
</evidence>
<dbReference type="InterPro" id="IPR000504">
    <property type="entry name" value="RRM_dom"/>
</dbReference>
<feature type="region of interest" description="Disordered" evidence="7">
    <location>
        <begin position="233"/>
        <end position="254"/>
    </location>
</feature>
<evidence type="ECO:0000256" key="2">
    <source>
        <dbReference type="ARBA" id="ARBA00022723"/>
    </source>
</evidence>
<feature type="compositionally biased region" description="Basic and acidic residues" evidence="7">
    <location>
        <begin position="1621"/>
        <end position="1635"/>
    </location>
</feature>
<dbReference type="InterPro" id="IPR013087">
    <property type="entry name" value="Znf_C2H2_type"/>
</dbReference>
<feature type="compositionally biased region" description="Acidic residues" evidence="7">
    <location>
        <begin position="1449"/>
        <end position="1459"/>
    </location>
</feature>
<evidence type="ECO:0008006" key="12">
    <source>
        <dbReference type="Google" id="ProtNLM"/>
    </source>
</evidence>
<feature type="region of interest" description="Disordered" evidence="7">
    <location>
        <begin position="592"/>
        <end position="615"/>
    </location>
</feature>
<dbReference type="SUPFAM" id="SSF54928">
    <property type="entry name" value="RNA-binding domain, RBD"/>
    <property type="match status" value="3"/>
</dbReference>
<dbReference type="InterPro" id="IPR033096">
    <property type="entry name" value="ZNF638_RRM1/2"/>
</dbReference>
<keyword evidence="6" id="KW-0694">RNA-binding</keyword>
<proteinExistence type="predicted"/>
<dbReference type="InterPro" id="IPR035979">
    <property type="entry name" value="RBD_domain_sf"/>
</dbReference>
<reference evidence="11" key="1">
    <citation type="journal article" date="2013" name="Nat. Genet.">
        <title>The draft genomes of soft-shell turtle and green sea turtle yield insights into the development and evolution of the turtle-specific body plan.</title>
        <authorList>
            <person name="Wang Z."/>
            <person name="Pascual-Anaya J."/>
            <person name="Zadissa A."/>
            <person name="Li W."/>
            <person name="Niimura Y."/>
            <person name="Huang Z."/>
            <person name="Li C."/>
            <person name="White S."/>
            <person name="Xiong Z."/>
            <person name="Fang D."/>
            <person name="Wang B."/>
            <person name="Ming Y."/>
            <person name="Chen Y."/>
            <person name="Zheng Y."/>
            <person name="Kuraku S."/>
            <person name="Pignatelli M."/>
            <person name="Herrero J."/>
            <person name="Beal K."/>
            <person name="Nozawa M."/>
            <person name="Li Q."/>
            <person name="Wang J."/>
            <person name="Zhang H."/>
            <person name="Yu L."/>
            <person name="Shigenobu S."/>
            <person name="Wang J."/>
            <person name="Liu J."/>
            <person name="Flicek P."/>
            <person name="Searle S."/>
            <person name="Wang J."/>
            <person name="Kuratani S."/>
            <person name="Yin Y."/>
            <person name="Aken B."/>
            <person name="Zhang G."/>
            <person name="Irie N."/>
        </authorList>
    </citation>
    <scope>NUCLEOTIDE SEQUENCE [LARGE SCALE GENOMIC DNA]</scope>
</reference>
<dbReference type="SUPFAM" id="SSF81995">
    <property type="entry name" value="beta-sandwich domain of Sec23/24"/>
    <property type="match status" value="1"/>
</dbReference>
<feature type="region of interest" description="Disordered" evidence="7">
    <location>
        <begin position="1878"/>
        <end position="1900"/>
    </location>
</feature>
<keyword evidence="5" id="KW-0539">Nucleus</keyword>
<feature type="compositionally biased region" description="Low complexity" evidence="7">
    <location>
        <begin position="593"/>
        <end position="608"/>
    </location>
</feature>
<keyword evidence="4" id="KW-0862">Zinc</keyword>
<dbReference type="InterPro" id="IPR012677">
    <property type="entry name" value="Nucleotide-bd_a/b_plait_sf"/>
</dbReference>
<evidence type="ECO:0000256" key="5">
    <source>
        <dbReference type="ARBA" id="ARBA00023242"/>
    </source>
</evidence>
<accession>M7B481</accession>
<evidence type="ECO:0000256" key="3">
    <source>
        <dbReference type="ARBA" id="ARBA00022771"/>
    </source>
</evidence>
<dbReference type="Gene3D" id="3.30.70.330">
    <property type="match status" value="3"/>
</dbReference>
<gene>
    <name evidence="10" type="ORF">UY3_10987</name>
</gene>
<dbReference type="InterPro" id="IPR003604">
    <property type="entry name" value="Matrin/U1-like-C_Znf_C2H2"/>
</dbReference>
<feature type="compositionally biased region" description="Basic and acidic residues" evidence="7">
    <location>
        <begin position="1236"/>
        <end position="1249"/>
    </location>
</feature>
<feature type="domain" description="Matrin-type" evidence="9">
    <location>
        <begin position="1848"/>
        <end position="1878"/>
    </location>
</feature>
<evidence type="ECO:0000313" key="11">
    <source>
        <dbReference type="Proteomes" id="UP000031443"/>
    </source>
</evidence>